<dbReference type="CDD" id="cd10326">
    <property type="entry name" value="SLC5sbd_NIS-like"/>
    <property type="match status" value="1"/>
</dbReference>
<dbReference type="PROSITE" id="PS50283">
    <property type="entry name" value="NA_SOLUT_SYMP_3"/>
    <property type="match status" value="1"/>
</dbReference>
<feature type="transmembrane region" description="Helical" evidence="12">
    <location>
        <begin position="182"/>
        <end position="203"/>
    </location>
</feature>
<keyword evidence="7" id="KW-0915">Sodium</keyword>
<feature type="transmembrane region" description="Helical" evidence="12">
    <location>
        <begin position="443"/>
        <end position="460"/>
    </location>
</feature>
<feature type="transmembrane region" description="Helical" evidence="12">
    <location>
        <begin position="73"/>
        <end position="96"/>
    </location>
</feature>
<feature type="transmembrane region" description="Helical" evidence="12">
    <location>
        <begin position="278"/>
        <end position="302"/>
    </location>
</feature>
<dbReference type="InterPro" id="IPR038377">
    <property type="entry name" value="Na/Glc_symporter_sf"/>
</dbReference>
<reference evidence="13" key="1">
    <citation type="submission" date="2020-09" db="EMBL/GenBank/DDBJ databases">
        <title>Taishania pollutisoli gen. nov., sp. nov., Isolated from Tetrabromobisphenol A-Contaminated Soil.</title>
        <authorList>
            <person name="Chen Q."/>
        </authorList>
    </citation>
    <scope>NUCLEOTIDE SEQUENCE</scope>
    <source>
        <strain evidence="13">CZZ-1</strain>
    </source>
</reference>
<evidence type="ECO:0000256" key="11">
    <source>
        <dbReference type="RuleBase" id="RU362091"/>
    </source>
</evidence>
<evidence type="ECO:0000313" key="13">
    <source>
        <dbReference type="EMBL" id="MBC9811746.1"/>
    </source>
</evidence>
<dbReference type="GO" id="GO:0015293">
    <property type="term" value="F:symporter activity"/>
    <property type="evidence" value="ECO:0007669"/>
    <property type="project" value="TreeGrafter"/>
</dbReference>
<feature type="transmembrane region" description="Helical" evidence="12">
    <location>
        <begin position="239"/>
        <end position="257"/>
    </location>
</feature>
<dbReference type="InterPro" id="IPR001734">
    <property type="entry name" value="Na/solute_symporter"/>
</dbReference>
<keyword evidence="9 12" id="KW-0472">Membrane</keyword>
<feature type="transmembrane region" description="Helical" evidence="12">
    <location>
        <begin position="415"/>
        <end position="436"/>
    </location>
</feature>
<feature type="transmembrane region" description="Helical" evidence="12">
    <location>
        <begin position="43"/>
        <end position="67"/>
    </location>
</feature>
<comment type="subcellular location">
    <subcellularLocation>
        <location evidence="1">Cell membrane</location>
        <topology evidence="1">Multi-pass membrane protein</topology>
    </subcellularLocation>
</comment>
<feature type="transmembrane region" description="Helical" evidence="12">
    <location>
        <begin position="152"/>
        <end position="170"/>
    </location>
</feature>
<feature type="transmembrane region" description="Helical" evidence="12">
    <location>
        <begin position="322"/>
        <end position="343"/>
    </location>
</feature>
<evidence type="ECO:0000256" key="7">
    <source>
        <dbReference type="ARBA" id="ARBA00023053"/>
    </source>
</evidence>
<evidence type="ECO:0000256" key="6">
    <source>
        <dbReference type="ARBA" id="ARBA00022989"/>
    </source>
</evidence>
<keyword evidence="6 12" id="KW-1133">Transmembrane helix</keyword>
<keyword evidence="5 12" id="KW-0812">Transmembrane</keyword>
<feature type="transmembrane region" description="Helical" evidence="12">
    <location>
        <begin position="6"/>
        <end position="23"/>
    </location>
</feature>
<keyword evidence="14" id="KW-1185">Reference proteome</keyword>
<protein>
    <submittedName>
        <fullName evidence="13">Sodium:solute symporter</fullName>
    </submittedName>
</protein>
<feature type="transmembrane region" description="Helical" evidence="12">
    <location>
        <begin position="472"/>
        <end position="491"/>
    </location>
</feature>
<gene>
    <name evidence="13" type="ORF">H9Y05_04580</name>
</gene>
<evidence type="ECO:0000256" key="12">
    <source>
        <dbReference type="SAM" id="Phobius"/>
    </source>
</evidence>
<evidence type="ECO:0000256" key="2">
    <source>
        <dbReference type="ARBA" id="ARBA00006434"/>
    </source>
</evidence>
<keyword evidence="8" id="KW-0406">Ion transport</keyword>
<sequence length="503" mass="56315">MTPALIITILAIYFAVLIIISIITSRGANSDTFFTGNRQNKWYLVAFGMIGTSLSGVTFISVPGTVINDGMGYYQVVLGYILGYIVIAQVLMPLYYRLQVTSIYQYLEERFGVVSYKTGASFFMLSRTLGSAIRLFLATEVLHLFLFGPMDIPYWVTAVVTLLLIWIYTFKGGIKTIVITDAFQTIFLISSVIICTVIISKVLQVDFFGLYDKITAATTNNGHSMSKILFFDDPNSKLFFPKHFFGGMFIAIAMTGLDQDMMQKNLSCRNLRDAQKNMYSFTTILVITNFLFLLLGGALYVYAMETGADLPMKDGKIITDHVFPSLALSDFGLVAGIFFLLGITASSYASADSALTALTTGFCIDFLNFPKRDEKQRQRLKLIVHIGFSVLFLLIILGTRWYVQNHPGTDLIGLILTLAGYTYGPLLGLFFFGILTKRKLNEWLVPFVCILIPVLCYILDKHSVDWFNGYRFGYEMLILNGILTFTGLYLISHQPTNEKITAG</sequence>
<dbReference type="Proteomes" id="UP000652681">
    <property type="component" value="Unassembled WGS sequence"/>
</dbReference>
<dbReference type="GO" id="GO:0005886">
    <property type="term" value="C:plasma membrane"/>
    <property type="evidence" value="ECO:0007669"/>
    <property type="project" value="UniProtKB-SubCell"/>
</dbReference>
<feature type="transmembrane region" description="Helical" evidence="12">
    <location>
        <begin position="382"/>
        <end position="403"/>
    </location>
</feature>
<dbReference type="Gene3D" id="1.20.1730.10">
    <property type="entry name" value="Sodium/glucose cotransporter"/>
    <property type="match status" value="1"/>
</dbReference>
<dbReference type="PANTHER" id="PTHR42985">
    <property type="entry name" value="SODIUM-COUPLED MONOCARBOXYLATE TRANSPORTER"/>
    <property type="match status" value="1"/>
</dbReference>
<evidence type="ECO:0000256" key="4">
    <source>
        <dbReference type="ARBA" id="ARBA00022475"/>
    </source>
</evidence>
<evidence type="ECO:0000256" key="8">
    <source>
        <dbReference type="ARBA" id="ARBA00023065"/>
    </source>
</evidence>
<evidence type="ECO:0000256" key="5">
    <source>
        <dbReference type="ARBA" id="ARBA00022692"/>
    </source>
</evidence>
<dbReference type="Pfam" id="PF00474">
    <property type="entry name" value="SSF"/>
    <property type="match status" value="1"/>
</dbReference>
<dbReference type="GO" id="GO:0006814">
    <property type="term" value="P:sodium ion transport"/>
    <property type="evidence" value="ECO:0007669"/>
    <property type="project" value="UniProtKB-KW"/>
</dbReference>
<dbReference type="PANTHER" id="PTHR42985:SF47">
    <property type="entry name" value="INTEGRAL MEMBRANE TRANSPORT PROTEIN"/>
    <property type="match status" value="1"/>
</dbReference>
<dbReference type="AlphaFoldDB" id="A0A8J6P829"/>
<accession>A0A8J6P829</accession>
<evidence type="ECO:0000313" key="14">
    <source>
        <dbReference type="Proteomes" id="UP000652681"/>
    </source>
</evidence>
<dbReference type="EMBL" id="JACVEL010000002">
    <property type="protein sequence ID" value="MBC9811746.1"/>
    <property type="molecule type" value="Genomic_DNA"/>
</dbReference>
<evidence type="ECO:0000256" key="1">
    <source>
        <dbReference type="ARBA" id="ARBA00004651"/>
    </source>
</evidence>
<keyword evidence="10" id="KW-0739">Sodium transport</keyword>
<dbReference type="RefSeq" id="WP_216713618.1">
    <property type="nucleotide sequence ID" value="NZ_JACVEL010000002.1"/>
</dbReference>
<feature type="transmembrane region" description="Helical" evidence="12">
    <location>
        <begin position="125"/>
        <end position="146"/>
    </location>
</feature>
<comment type="caution">
    <text evidence="13">The sequence shown here is derived from an EMBL/GenBank/DDBJ whole genome shotgun (WGS) entry which is preliminary data.</text>
</comment>
<organism evidence="13 14">
    <name type="scientific">Taishania pollutisoli</name>
    <dbReference type="NCBI Taxonomy" id="2766479"/>
    <lineage>
        <taxon>Bacteria</taxon>
        <taxon>Pseudomonadati</taxon>
        <taxon>Bacteroidota</taxon>
        <taxon>Flavobacteriia</taxon>
        <taxon>Flavobacteriales</taxon>
        <taxon>Crocinitomicaceae</taxon>
        <taxon>Taishania</taxon>
    </lineage>
</organism>
<evidence type="ECO:0000256" key="10">
    <source>
        <dbReference type="ARBA" id="ARBA00023201"/>
    </source>
</evidence>
<dbReference type="InterPro" id="IPR051163">
    <property type="entry name" value="Sodium:Solute_Symporter_SSF"/>
</dbReference>
<comment type="similarity">
    <text evidence="2 11">Belongs to the sodium:solute symporter (SSF) (TC 2.A.21) family.</text>
</comment>
<evidence type="ECO:0000256" key="9">
    <source>
        <dbReference type="ARBA" id="ARBA00023136"/>
    </source>
</evidence>
<keyword evidence="4" id="KW-1003">Cell membrane</keyword>
<evidence type="ECO:0000256" key="3">
    <source>
        <dbReference type="ARBA" id="ARBA00022448"/>
    </source>
</evidence>
<name>A0A8J6P829_9FLAO</name>
<proteinExistence type="inferred from homology"/>
<keyword evidence="3" id="KW-0813">Transport</keyword>